<accession>A0A7S4K764</accession>
<reference evidence="2" key="1">
    <citation type="submission" date="2021-01" db="EMBL/GenBank/DDBJ databases">
        <authorList>
            <person name="Corre E."/>
            <person name="Pelletier E."/>
            <person name="Niang G."/>
            <person name="Scheremetjew M."/>
            <person name="Finn R."/>
            <person name="Kale V."/>
            <person name="Holt S."/>
            <person name="Cochrane G."/>
            <person name="Meng A."/>
            <person name="Brown T."/>
            <person name="Cohen L."/>
        </authorList>
    </citation>
    <scope>NUCLEOTIDE SEQUENCE</scope>
    <source>
        <strain evidence="2">UIO037</strain>
    </source>
</reference>
<gene>
    <name evidence="2" type="ORF">CPOL0286_LOCUS18528</name>
</gene>
<proteinExistence type="predicted"/>
<name>A0A7S4K764_9EUKA</name>
<organism evidence="2">
    <name type="scientific">Prymnesium polylepis</name>
    <dbReference type="NCBI Taxonomy" id="72548"/>
    <lineage>
        <taxon>Eukaryota</taxon>
        <taxon>Haptista</taxon>
        <taxon>Haptophyta</taxon>
        <taxon>Prymnesiophyceae</taxon>
        <taxon>Prymnesiales</taxon>
        <taxon>Prymnesiaceae</taxon>
        <taxon>Prymnesium</taxon>
    </lineage>
</organism>
<keyword evidence="1" id="KW-0732">Signal</keyword>
<dbReference type="EMBL" id="HBKO01040353">
    <property type="protein sequence ID" value="CAE2285265.1"/>
    <property type="molecule type" value="Transcribed_RNA"/>
</dbReference>
<evidence type="ECO:0000313" key="2">
    <source>
        <dbReference type="EMBL" id="CAE2285265.1"/>
    </source>
</evidence>
<feature type="chain" id="PRO_5030655156" evidence="1">
    <location>
        <begin position="35"/>
        <end position="182"/>
    </location>
</feature>
<dbReference type="AlphaFoldDB" id="A0A7S4K764"/>
<protein>
    <submittedName>
        <fullName evidence="2">Uncharacterized protein</fullName>
    </submittedName>
</protein>
<evidence type="ECO:0000256" key="1">
    <source>
        <dbReference type="SAM" id="SignalP"/>
    </source>
</evidence>
<sequence>MQSPHSEITAHVDRRGMATVLFLLSATGLMSAHALTRPPHAVTTRWSGKARGSHIALQEADEAVEAEAEAAPQWVQGNLASGEPFWWWFESDEDENDGDIELEQPPTAWRIGELADGRAYTWRDSEDGDDDPEIKIWKEGELGSGDAYWFADDGMVSMTDPFDLTVVQRWIPGDGVPDDEDE</sequence>
<feature type="signal peptide" evidence="1">
    <location>
        <begin position="1"/>
        <end position="34"/>
    </location>
</feature>